<evidence type="ECO:0000256" key="1">
    <source>
        <dbReference type="SAM" id="MobiDB-lite"/>
    </source>
</evidence>
<keyword evidence="3" id="KW-1185">Reference proteome</keyword>
<dbReference type="AlphaFoldDB" id="A0AAJ7U8S8"/>
<dbReference type="Pfam" id="PF14949">
    <property type="entry name" value="ARF7EP_C"/>
    <property type="match status" value="1"/>
</dbReference>
<accession>A0AAJ7U8S8</accession>
<dbReference type="InterPro" id="IPR029264">
    <property type="entry name" value="ARF7EP_C"/>
</dbReference>
<dbReference type="Proteomes" id="UP001318040">
    <property type="component" value="Chromosome 57"/>
</dbReference>
<sequence length="113" mass="12607">MRRAKRGKDTPGAQQHDEAAGDFNPETSKRERRKLQTKLQQVDSRVYDSQGRLVRGGVDACDCLQDGCPGCFYPCSACGSTRCGPTCRRDRRWLYERLETEGGGSIDNVYASV</sequence>
<proteinExistence type="predicted"/>
<organism evidence="3 4">
    <name type="scientific">Petromyzon marinus</name>
    <name type="common">Sea lamprey</name>
    <dbReference type="NCBI Taxonomy" id="7757"/>
    <lineage>
        <taxon>Eukaryota</taxon>
        <taxon>Metazoa</taxon>
        <taxon>Chordata</taxon>
        <taxon>Craniata</taxon>
        <taxon>Vertebrata</taxon>
        <taxon>Cyclostomata</taxon>
        <taxon>Hyperoartia</taxon>
        <taxon>Petromyzontiformes</taxon>
        <taxon>Petromyzontidae</taxon>
        <taxon>Petromyzon</taxon>
    </lineage>
</organism>
<evidence type="ECO:0000313" key="3">
    <source>
        <dbReference type="Proteomes" id="UP001318040"/>
    </source>
</evidence>
<gene>
    <name evidence="4" type="primary">LOC116955022</name>
</gene>
<dbReference type="PANTHER" id="PTHR46536">
    <property type="entry name" value="ARL14 EFFECTOR PROTEIN"/>
    <property type="match status" value="1"/>
</dbReference>
<name>A0AAJ7U8S8_PETMA</name>
<reference evidence="4" key="1">
    <citation type="submission" date="2025-08" db="UniProtKB">
        <authorList>
            <consortium name="RefSeq"/>
        </authorList>
    </citation>
    <scope>IDENTIFICATION</scope>
    <source>
        <tissue evidence="4">Sperm</tissue>
    </source>
</reference>
<dbReference type="GeneID" id="116955022"/>
<feature type="region of interest" description="Disordered" evidence="1">
    <location>
        <begin position="1"/>
        <end position="42"/>
    </location>
</feature>
<dbReference type="RefSeq" id="XP_032831850.1">
    <property type="nucleotide sequence ID" value="XM_032975959.1"/>
</dbReference>
<protein>
    <submittedName>
        <fullName evidence="4">ARL14 effector protein-like</fullName>
    </submittedName>
</protein>
<dbReference type="KEGG" id="pmrn:116955022"/>
<evidence type="ECO:0000259" key="2">
    <source>
        <dbReference type="Pfam" id="PF14949"/>
    </source>
</evidence>
<dbReference type="PANTHER" id="PTHR46536:SF3">
    <property type="entry name" value="ARF7 EFFECTOR PROTEIN C-TERMINAL DOMAIN-CONTAINING PROTEIN"/>
    <property type="match status" value="1"/>
</dbReference>
<evidence type="ECO:0000313" key="4">
    <source>
        <dbReference type="RefSeq" id="XP_032831850.1"/>
    </source>
</evidence>
<feature type="domain" description="ARF7 effector protein C-terminal" evidence="2">
    <location>
        <begin position="14"/>
        <end position="101"/>
    </location>
</feature>